<dbReference type="Proteomes" id="UP001439875">
    <property type="component" value="Unassembled WGS sequence"/>
</dbReference>
<name>A0ACC6S6Y5_9BACI</name>
<gene>
    <name evidence="1" type="ORF">WMO40_03850</name>
</gene>
<sequence>MYKRVLVYAYFAKNTGDDLFLKILFDRYPDVHWDLLTANRNYNTIFKDYEHVHIIYSYREIKVWNQKFNLFFKLNDLILNYNKYDALVIIGGSIFMESPAWKIKYKERAYLVDKFQQLNKKTFIIGANFGPYKDQDFMRVHRDLFSRVDDVCFRDIYSFKLFNDLDNVRIAPDVVFNLQVNKQKKKMKSIGFSLINLNNREGLKDYQEHYQNKMIELAKQYLKKGYRIKIFSFCENEGDLDISNYIKEQLRTTDVEVKNYEGDLNGFLDDFKACEIIIGTRFHSIILALLYEQSVFPIIYNEKTFNVLKDLNLEKNSWHLHNIQDLQVKNAMDKAIYKAGINNKLFIEANKQFEKLDLYIG</sequence>
<evidence type="ECO:0000313" key="2">
    <source>
        <dbReference type="Proteomes" id="UP001439875"/>
    </source>
</evidence>
<protein>
    <submittedName>
        <fullName evidence="1">Polysaccharide pyruvyl transferase family protein</fullName>
    </submittedName>
</protein>
<proteinExistence type="predicted"/>
<comment type="caution">
    <text evidence="1">The sequence shown here is derived from an EMBL/GenBank/DDBJ whole genome shotgun (WGS) entry which is preliminary data.</text>
</comment>
<keyword evidence="1" id="KW-0808">Transferase</keyword>
<keyword evidence="2" id="KW-1185">Reference proteome</keyword>
<accession>A0ACC6S6Y5</accession>
<evidence type="ECO:0000313" key="1">
    <source>
        <dbReference type="EMBL" id="MEQ2525825.1"/>
    </source>
</evidence>
<organism evidence="1 2">
    <name type="scientific">Robertmurraya yapensis</name>
    <name type="common">ex Hitch et al 2024</name>
    <dbReference type="NCBI Taxonomy" id="3133160"/>
    <lineage>
        <taxon>Bacteria</taxon>
        <taxon>Bacillati</taxon>
        <taxon>Bacillota</taxon>
        <taxon>Bacilli</taxon>
        <taxon>Bacillales</taxon>
        <taxon>Bacillaceae</taxon>
        <taxon>Robertmurraya</taxon>
    </lineage>
</organism>
<reference evidence="1" key="1">
    <citation type="submission" date="2024-03" db="EMBL/GenBank/DDBJ databases">
        <title>Human intestinal bacterial collection.</title>
        <authorList>
            <person name="Pauvert C."/>
            <person name="Hitch T.C.A."/>
            <person name="Clavel T."/>
        </authorList>
    </citation>
    <scope>NUCLEOTIDE SEQUENCE</scope>
    <source>
        <strain evidence="1">CLA-AA-H227</strain>
    </source>
</reference>
<dbReference type="EMBL" id="JBBMEW010000002">
    <property type="protein sequence ID" value="MEQ2525825.1"/>
    <property type="molecule type" value="Genomic_DNA"/>
</dbReference>